<reference evidence="3" key="1">
    <citation type="journal article" date="2020" name="mSystems">
        <title>Genome- and Community-Level Interaction Insights into Carbon Utilization and Element Cycling Functions of Hydrothermarchaeota in Hydrothermal Sediment.</title>
        <authorList>
            <person name="Zhou Z."/>
            <person name="Liu Y."/>
            <person name="Xu W."/>
            <person name="Pan J."/>
            <person name="Luo Z.H."/>
            <person name="Li M."/>
        </authorList>
    </citation>
    <scope>NUCLEOTIDE SEQUENCE [LARGE SCALE GENOMIC DNA]</scope>
    <source>
        <strain evidence="3">SpSt-853</strain>
    </source>
</reference>
<dbReference type="EMBL" id="DTKJ01000055">
    <property type="protein sequence ID" value="HGZ12128.1"/>
    <property type="molecule type" value="Genomic_DNA"/>
</dbReference>
<dbReference type="SUPFAM" id="SSF143011">
    <property type="entry name" value="RelE-like"/>
    <property type="match status" value="1"/>
</dbReference>
<protein>
    <submittedName>
        <fullName evidence="3">Type II toxin-antitoxin system RelE/ParE family toxin</fullName>
    </submittedName>
</protein>
<dbReference type="InterPro" id="IPR035093">
    <property type="entry name" value="RelE/ParE_toxin_dom_sf"/>
</dbReference>
<dbReference type="InterPro" id="IPR007712">
    <property type="entry name" value="RelE/ParE_toxin"/>
</dbReference>
<dbReference type="PANTHER" id="PTHR35601:SF1">
    <property type="entry name" value="TOXIN RELE"/>
    <property type="match status" value="1"/>
</dbReference>
<keyword evidence="2" id="KW-1277">Toxin-antitoxin system</keyword>
<evidence type="ECO:0000256" key="1">
    <source>
        <dbReference type="ARBA" id="ARBA00006226"/>
    </source>
</evidence>
<accession>A0A7C5AMA0</accession>
<proteinExistence type="inferred from homology"/>
<organism evidence="3">
    <name type="scientific">Desulfobacca acetoxidans</name>
    <dbReference type="NCBI Taxonomy" id="60893"/>
    <lineage>
        <taxon>Bacteria</taxon>
        <taxon>Pseudomonadati</taxon>
        <taxon>Thermodesulfobacteriota</taxon>
        <taxon>Desulfobaccia</taxon>
        <taxon>Desulfobaccales</taxon>
        <taxon>Desulfobaccaceae</taxon>
        <taxon>Desulfobacca</taxon>
    </lineage>
</organism>
<dbReference type="Gene3D" id="3.30.2310.20">
    <property type="entry name" value="RelE-like"/>
    <property type="match status" value="1"/>
</dbReference>
<comment type="caution">
    <text evidence="3">The sequence shown here is derived from an EMBL/GenBank/DDBJ whole genome shotgun (WGS) entry which is preliminary data.</text>
</comment>
<evidence type="ECO:0000313" key="3">
    <source>
        <dbReference type="EMBL" id="HGZ12128.1"/>
    </source>
</evidence>
<sequence>MPDTGGVPPRETVVKYRVVLSAKSVKAMDRLDRKTEKRIQARLDELAVNPLDPRISQQLEKVESWRYSRVGDWRLIFEINDHNQQIDIITIQHRSRVYKEVMKQATSRRSVGRINVFRQELGKKNLSLGVQTPR</sequence>
<dbReference type="AlphaFoldDB" id="A0A7C5AMA0"/>
<gene>
    <name evidence="3" type="ORF">ENW48_07915</name>
</gene>
<comment type="similarity">
    <text evidence="1">Belongs to the RelE toxin family.</text>
</comment>
<evidence type="ECO:0000256" key="2">
    <source>
        <dbReference type="ARBA" id="ARBA00022649"/>
    </source>
</evidence>
<name>A0A7C5AMA0_9BACT</name>
<dbReference type="PANTHER" id="PTHR35601">
    <property type="entry name" value="TOXIN RELE"/>
    <property type="match status" value="1"/>
</dbReference>
<dbReference type="Pfam" id="PF05016">
    <property type="entry name" value="ParE_toxin"/>
    <property type="match status" value="1"/>
</dbReference>